<organism evidence="2 3">
    <name type="scientific">Azotobacter chroococcum</name>
    <dbReference type="NCBI Taxonomy" id="353"/>
    <lineage>
        <taxon>Bacteria</taxon>
        <taxon>Pseudomonadati</taxon>
        <taxon>Pseudomonadota</taxon>
        <taxon>Gammaproteobacteria</taxon>
        <taxon>Pseudomonadales</taxon>
        <taxon>Pseudomonadaceae</taxon>
        <taxon>Azotobacter</taxon>
    </lineage>
</organism>
<dbReference type="AlphaFoldDB" id="A0A4R1P6C2"/>
<feature type="region of interest" description="Disordered" evidence="1">
    <location>
        <begin position="1"/>
        <end position="30"/>
    </location>
</feature>
<evidence type="ECO:0000313" key="3">
    <source>
        <dbReference type="Proteomes" id="UP000295169"/>
    </source>
</evidence>
<protein>
    <submittedName>
        <fullName evidence="2">Uncharacterized protein</fullName>
    </submittedName>
</protein>
<dbReference type="Proteomes" id="UP000295169">
    <property type="component" value="Unassembled WGS sequence"/>
</dbReference>
<reference evidence="2 3" key="1">
    <citation type="submission" date="2019-03" db="EMBL/GenBank/DDBJ databases">
        <title>Genomic Encyclopedia of Type Strains, Phase IV (KMG-IV): sequencing the most valuable type-strain genomes for metagenomic binning, comparative biology and taxonomic classification.</title>
        <authorList>
            <person name="Goeker M."/>
        </authorList>
    </citation>
    <scope>NUCLEOTIDE SEQUENCE [LARGE SCALE GENOMIC DNA]</scope>
    <source>
        <strain evidence="2 3">DSM 2286</strain>
    </source>
</reference>
<evidence type="ECO:0000313" key="2">
    <source>
        <dbReference type="EMBL" id="TCL22233.1"/>
    </source>
</evidence>
<gene>
    <name evidence="2" type="ORF">EV691_13416</name>
</gene>
<name>A0A4R1P6C2_9GAMM</name>
<accession>A0A4R1P6C2</accession>
<dbReference type="EMBL" id="SMMU01000034">
    <property type="protein sequence ID" value="TCL22233.1"/>
    <property type="molecule type" value="Genomic_DNA"/>
</dbReference>
<evidence type="ECO:0000256" key="1">
    <source>
        <dbReference type="SAM" id="MobiDB-lite"/>
    </source>
</evidence>
<feature type="compositionally biased region" description="Acidic residues" evidence="1">
    <location>
        <begin position="18"/>
        <end position="30"/>
    </location>
</feature>
<sequence length="57" mass="6685">MKLCPNWRRSSHAYDIAQPDDEEEGSTTEDEVIEEKFHAVLQIWHEHDQLPYQASSS</sequence>
<comment type="caution">
    <text evidence="2">The sequence shown here is derived from an EMBL/GenBank/DDBJ whole genome shotgun (WGS) entry which is preliminary data.</text>
</comment>
<proteinExistence type="predicted"/>